<evidence type="ECO:0000313" key="2">
    <source>
        <dbReference type="Proteomes" id="UP000008854"/>
    </source>
</evidence>
<sequence length="577" mass="67200">MVHTSDSDRCFENLDPLLKRTSELLCKIKNEGVLTNLYHSVHQPHRVDYNFAHFATVDQNPVNGDSRKLMNINSVEKSCFHKYENEFSLLENQNLPTTVKIFASATPLNSEESSVGIKENLRDYQSNTKKLIVELKQSNDQIRNLEKSLLAKQSSINELSIELERKTALINSLTIEASTKDILLRQLDSTLGRLTRGWKDNEAKQDLAIKLAKESENRKSKEIEELKNQYQSVRAQWDEELNSIKAEHRLEKISLEEQLSQMNSKCKELEGYNTDSYRTIEELKCKIKNYEQNLQEYHTKLIEQQNGSNLIIKKCAKLKEHWQNQLKHYKDSMRKTLETKKDEIYKLKEEISEVAKKYELEFQDYQKQIDLAAEQRIREQLLAYEQKIQENATQVEETLRNKLREASDRYRQDLDQLRLNAETELSRQMSETEHRIEVERKRVQTAEKQCEHWRIRTREAEEARSALALQINELLQARCTEAMQMLRSSSTTTLLNIPTTHGFLGNNIGSNILTDFDASDNNLNKESAKDSNKSEVEQEQDLSISTMHTFETQILSHIDLNGQDDMGNANILDNQQI</sequence>
<dbReference type="WBParaSite" id="Smp_155840.1">
    <property type="protein sequence ID" value="Smp_155840.1"/>
    <property type="gene ID" value="Smp_155840"/>
</dbReference>
<dbReference type="Proteomes" id="UP000008854">
    <property type="component" value="Unassembled WGS sequence"/>
</dbReference>
<accession>A0A3Q0KQU7</accession>
<keyword evidence="2" id="KW-1185">Reference proteome</keyword>
<dbReference type="STRING" id="6183.A0A3Q0KQU7"/>
<evidence type="ECO:0000313" key="3">
    <source>
        <dbReference type="WBParaSite" id="Smp_155840.1"/>
    </source>
</evidence>
<reference evidence="3" key="2">
    <citation type="submission" date="2018-12" db="UniProtKB">
        <authorList>
            <consortium name="WormBaseParasite"/>
        </authorList>
    </citation>
    <scope>IDENTIFICATION</scope>
    <source>
        <strain evidence="3">Puerto Rican</strain>
    </source>
</reference>
<evidence type="ECO:0000256" key="1">
    <source>
        <dbReference type="SAM" id="Coils"/>
    </source>
</evidence>
<organism evidence="2 3">
    <name type="scientific">Schistosoma mansoni</name>
    <name type="common">Blood fluke</name>
    <dbReference type="NCBI Taxonomy" id="6183"/>
    <lineage>
        <taxon>Eukaryota</taxon>
        <taxon>Metazoa</taxon>
        <taxon>Spiralia</taxon>
        <taxon>Lophotrochozoa</taxon>
        <taxon>Platyhelminthes</taxon>
        <taxon>Trematoda</taxon>
        <taxon>Digenea</taxon>
        <taxon>Strigeidida</taxon>
        <taxon>Schistosomatoidea</taxon>
        <taxon>Schistosomatidae</taxon>
        <taxon>Schistosoma</taxon>
    </lineage>
</organism>
<dbReference type="InParanoid" id="A0A3Q0KQU7"/>
<feature type="coiled-coil region" evidence="1">
    <location>
        <begin position="209"/>
        <end position="463"/>
    </location>
</feature>
<dbReference type="AlphaFoldDB" id="A0A3Q0KQU7"/>
<protein>
    <submittedName>
        <fullName evidence="3">Putative cellular myosin heavy chain</fullName>
    </submittedName>
</protein>
<reference evidence="2" key="1">
    <citation type="journal article" date="2012" name="PLoS Negl. Trop. Dis.">
        <title>A systematically improved high quality genome and transcriptome of the human blood fluke Schistosoma mansoni.</title>
        <authorList>
            <person name="Protasio A.V."/>
            <person name="Tsai I.J."/>
            <person name="Babbage A."/>
            <person name="Nichol S."/>
            <person name="Hunt M."/>
            <person name="Aslett M.A."/>
            <person name="De Silva N."/>
            <person name="Velarde G.S."/>
            <person name="Anderson T.J."/>
            <person name="Clark R.C."/>
            <person name="Davidson C."/>
            <person name="Dillon G.P."/>
            <person name="Holroyd N.E."/>
            <person name="LoVerde P.T."/>
            <person name="Lloyd C."/>
            <person name="McQuillan J."/>
            <person name="Oliveira G."/>
            <person name="Otto T.D."/>
            <person name="Parker-Manuel S.J."/>
            <person name="Quail M.A."/>
            <person name="Wilson R.A."/>
            <person name="Zerlotini A."/>
            <person name="Dunne D.W."/>
            <person name="Berriman M."/>
        </authorList>
    </citation>
    <scope>NUCLEOTIDE SEQUENCE [LARGE SCALE GENOMIC DNA]</scope>
    <source>
        <strain evidence="2">Puerto Rican</strain>
    </source>
</reference>
<name>A0A3Q0KQU7_SCHMA</name>
<feature type="coiled-coil region" evidence="1">
    <location>
        <begin position="121"/>
        <end position="176"/>
    </location>
</feature>
<keyword evidence="1" id="KW-0175">Coiled coil</keyword>
<proteinExistence type="predicted"/>